<sequence>MKKGRKKILVALLSLAVMACFGSGSVFAAGDTSNTYKIDYNEQTDIHSVKMEDGSEVIIFCMNNGRHWPHYTPETGPVPSYEKTSIEEFCKENGLKDPDKVAEFTDRLKTILYAGYPYNGMSLYSIKSNVDIITADEFNQILNPPEALRNDFPDTLDGRIFSLDDLKKNTGNIDYLKKFSQQVYELYPTGGTTKSGLSYDDITSTPFYGAVWSMINSSTPLELYSKVYGGDYFLTDSQAYSATSNAVWYLMKEYGIPDNTGVHDSTPLSKSLKVAQSTNILTEKPDSSYVSIEGDALFEQNSADGKWYTGPLTLKAPSTYNTTFKLTLPQGVTTTDGKTEIKVGDTFVLVSDAEPQGGANISLTSTIPWMEGDLIVFEAVNGQKASDGKAFQNMIGAKIHRESITVNKLMSIAEKTTRVSITKTWNDEDNKDGKRPSSDEFAKSIHLMNGDTEVIGVNPTITDNLDNTYTVVYEDLPLKDSSGNEIKYTVKEDEVTGYDADKSTVENGGTITNTQEKEEPKDPAGPTDPEDPSNPGDPGDNVDPTDPQDPGKTTDPKNPSDNTDKTTTDNGNDSNKTTVVKKVRSIVQTGDNGTVILYGSALVCAAVLVVLLAQIRKRKNSHVR</sequence>
<feature type="compositionally biased region" description="Polar residues" evidence="1">
    <location>
        <begin position="505"/>
        <end position="514"/>
    </location>
</feature>
<dbReference type="InterPro" id="IPR008454">
    <property type="entry name" value="Collagen-bd_Cna-like_B-typ_dom"/>
</dbReference>
<dbReference type="EMBL" id="VUNB01000003">
    <property type="protein sequence ID" value="MST68781.1"/>
    <property type="molecule type" value="Genomic_DNA"/>
</dbReference>
<dbReference type="PROSITE" id="PS51257">
    <property type="entry name" value="PROKAR_LIPOPROTEIN"/>
    <property type="match status" value="1"/>
</dbReference>
<reference evidence="5" key="1">
    <citation type="submission" date="2019-09" db="EMBL/GenBank/DDBJ databases">
        <title>In-depth cultivation of the pig gut microbiome towards novel bacterial diversity and tailored functional studies.</title>
        <authorList>
            <person name="Wylensek D."/>
            <person name="Hitch T.C.A."/>
            <person name="Clavel T."/>
        </authorList>
    </citation>
    <scope>NUCLEOTIDE SEQUENCE</scope>
    <source>
        <strain evidence="5">RF-744-FAT-WT-3</strain>
    </source>
</reference>
<dbReference type="Gene3D" id="2.60.40.1140">
    <property type="entry name" value="Collagen-binding surface protein Cna, B-type domain"/>
    <property type="match status" value="1"/>
</dbReference>
<feature type="chain" id="PRO_5025549614" evidence="3">
    <location>
        <begin position="29"/>
        <end position="624"/>
    </location>
</feature>
<keyword evidence="2" id="KW-0472">Membrane</keyword>
<comment type="caution">
    <text evidence="5">The sequence shown here is derived from an EMBL/GenBank/DDBJ whole genome shotgun (WGS) entry which is preliminary data.</text>
</comment>
<evidence type="ECO:0000256" key="3">
    <source>
        <dbReference type="SAM" id="SignalP"/>
    </source>
</evidence>
<feature type="region of interest" description="Disordered" evidence="1">
    <location>
        <begin position="498"/>
        <end position="576"/>
    </location>
</feature>
<name>A0A6A8M754_9FIRM</name>
<keyword evidence="3" id="KW-0732">Signal</keyword>
<feature type="domain" description="CNA-B" evidence="4">
    <location>
        <begin position="419"/>
        <end position="514"/>
    </location>
</feature>
<dbReference type="AlphaFoldDB" id="A0A6A8M754"/>
<protein>
    <submittedName>
        <fullName evidence="5">Cna B-type domain-containing protein</fullName>
    </submittedName>
</protein>
<proteinExistence type="predicted"/>
<evidence type="ECO:0000313" key="5">
    <source>
        <dbReference type="EMBL" id="MST68781.1"/>
    </source>
</evidence>
<keyword evidence="2" id="KW-0812">Transmembrane</keyword>
<keyword evidence="2" id="KW-1133">Transmembrane helix</keyword>
<accession>A0A6A8M754</accession>
<evidence type="ECO:0000256" key="2">
    <source>
        <dbReference type="SAM" id="Phobius"/>
    </source>
</evidence>
<organism evidence="5">
    <name type="scientific">Baileyella intestinalis</name>
    <dbReference type="NCBI Taxonomy" id="2606709"/>
    <lineage>
        <taxon>Bacteria</taxon>
        <taxon>Bacillati</taxon>
        <taxon>Bacillota</taxon>
        <taxon>Clostridia</taxon>
        <taxon>Peptostreptococcales</taxon>
        <taxon>Anaerovoracaceae</taxon>
        <taxon>Baileyella</taxon>
    </lineage>
</organism>
<feature type="signal peptide" evidence="3">
    <location>
        <begin position="1"/>
        <end position="28"/>
    </location>
</feature>
<gene>
    <name evidence="5" type="ORF">FYJ66_04145</name>
</gene>
<dbReference type="CDD" id="cd00222">
    <property type="entry name" value="CollagenBindB"/>
    <property type="match status" value="1"/>
</dbReference>
<dbReference type="Pfam" id="PF05738">
    <property type="entry name" value="Cna_B"/>
    <property type="match status" value="1"/>
</dbReference>
<evidence type="ECO:0000259" key="4">
    <source>
        <dbReference type="Pfam" id="PF05738"/>
    </source>
</evidence>
<dbReference type="SUPFAM" id="SSF49478">
    <property type="entry name" value="Cna protein B-type domain"/>
    <property type="match status" value="1"/>
</dbReference>
<feature type="transmembrane region" description="Helical" evidence="2">
    <location>
        <begin position="595"/>
        <end position="615"/>
    </location>
</feature>
<dbReference type="RefSeq" id="WP_154572253.1">
    <property type="nucleotide sequence ID" value="NZ_VUNB01000003.1"/>
</dbReference>
<evidence type="ECO:0000256" key="1">
    <source>
        <dbReference type="SAM" id="MobiDB-lite"/>
    </source>
</evidence>